<protein>
    <submittedName>
        <fullName evidence="3">Uncharacterized protein</fullName>
    </submittedName>
</protein>
<feature type="signal peptide" evidence="2">
    <location>
        <begin position="1"/>
        <end position="18"/>
    </location>
</feature>
<proteinExistence type="predicted"/>
<reference evidence="3" key="1">
    <citation type="submission" date="2021-01" db="EMBL/GenBank/DDBJ databases">
        <authorList>
            <person name="Corre E."/>
            <person name="Pelletier E."/>
            <person name="Niang G."/>
            <person name="Scheremetjew M."/>
            <person name="Finn R."/>
            <person name="Kale V."/>
            <person name="Holt S."/>
            <person name="Cochrane G."/>
            <person name="Meng A."/>
            <person name="Brown T."/>
            <person name="Cohen L."/>
        </authorList>
    </citation>
    <scope>NUCLEOTIDE SEQUENCE</scope>
    <source>
        <strain evidence="3">OF101</strain>
    </source>
</reference>
<sequence>MALSPLMTLLTATVLSFAMCRDEKSSFDEIALVQIHSLDPVEDSDEQQLDDEEEFFDDDAAAFLPLVEQNTAAFQCVNGSDEVNGACSAQIDFSVMRGNFNDSSIVWYTKQIAGVDFVHATFEDFQRVWFCMRTKVFQPACAAPPCECSRPPCFMCPIKRHTAKKPRAAPQNNSVIQASRIEATRQRNLQRKHGLREAAASDEKRLRRIERDALLRKFNANKHRQN</sequence>
<evidence type="ECO:0000256" key="1">
    <source>
        <dbReference type="SAM" id="MobiDB-lite"/>
    </source>
</evidence>
<organism evidence="3">
    <name type="scientific">Alexandrium catenella</name>
    <name type="common">Red tide dinoflagellate</name>
    <name type="synonym">Gonyaulax catenella</name>
    <dbReference type="NCBI Taxonomy" id="2925"/>
    <lineage>
        <taxon>Eukaryota</taxon>
        <taxon>Sar</taxon>
        <taxon>Alveolata</taxon>
        <taxon>Dinophyceae</taxon>
        <taxon>Gonyaulacales</taxon>
        <taxon>Pyrocystaceae</taxon>
        <taxon>Alexandrium</taxon>
    </lineage>
</organism>
<evidence type="ECO:0000256" key="2">
    <source>
        <dbReference type="SAM" id="SignalP"/>
    </source>
</evidence>
<gene>
    <name evidence="3" type="ORF">ACAT0790_LOCUS55167</name>
</gene>
<dbReference type="EMBL" id="HBGE01092676">
    <property type="protein sequence ID" value="CAD9178398.1"/>
    <property type="molecule type" value="Transcribed_RNA"/>
</dbReference>
<name>A0A7S1RWW9_ALECA</name>
<feature type="chain" id="PRO_5030621517" evidence="2">
    <location>
        <begin position="19"/>
        <end position="226"/>
    </location>
</feature>
<accession>A0A7S1RWW9</accession>
<evidence type="ECO:0000313" key="3">
    <source>
        <dbReference type="EMBL" id="CAD9178398.1"/>
    </source>
</evidence>
<feature type="region of interest" description="Disordered" evidence="1">
    <location>
        <begin position="165"/>
        <end position="202"/>
    </location>
</feature>
<dbReference type="AlphaFoldDB" id="A0A7S1RWW9"/>
<keyword evidence="2" id="KW-0732">Signal</keyword>